<organism evidence="1">
    <name type="scientific">Bacteroides fragilis</name>
    <dbReference type="NCBI Taxonomy" id="817"/>
    <lineage>
        <taxon>Bacteria</taxon>
        <taxon>Pseudomonadati</taxon>
        <taxon>Bacteroidota</taxon>
        <taxon>Bacteroidia</taxon>
        <taxon>Bacteroidales</taxon>
        <taxon>Bacteroidaceae</taxon>
        <taxon>Bacteroides</taxon>
    </lineage>
</organism>
<proteinExistence type="predicted"/>
<geneLocation type="plasmid" evidence="1">
    <name>pBF69566a</name>
</geneLocation>
<keyword evidence="1" id="KW-0614">Plasmid</keyword>
<dbReference type="NCBIfam" id="NF041200">
    <property type="entry name" value="mob_BfmA_Nterm"/>
    <property type="match status" value="1"/>
</dbReference>
<dbReference type="InterPro" id="IPR048012">
    <property type="entry name" value="BfmA-like_N"/>
</dbReference>
<accession>A0A097IY78</accession>
<evidence type="ECO:0000313" key="1">
    <source>
        <dbReference type="EMBL" id="AIT71662.1"/>
    </source>
</evidence>
<reference evidence="1" key="1">
    <citation type="journal article" date="2014" name="Int. J. Antimicrob. Agents">
        <title>Use of MALDI-TOF/MS for routine detection of cfiA gene-positive Bacteroides fragilis strains.</title>
        <authorList>
            <person name="Fenyvesi V.S."/>
            <person name="Urban E."/>
            <person name="Bartha N."/>
            <person name="Abrok M."/>
            <person name="Kostrzewa M."/>
            <person name="Nagy E."/>
            <person name="Minarovits J."/>
            <person name="Soki J."/>
        </authorList>
    </citation>
    <scope>NUCLEOTIDE SEQUENCE</scope>
    <source>
        <strain evidence="1">69566</strain>
        <plasmid evidence="1">pBF69566a</plasmid>
    </source>
</reference>
<dbReference type="RefSeq" id="WP_176703097.1">
    <property type="nucleotide sequence ID" value="NZ_KJ830769.1"/>
</dbReference>
<dbReference type="AlphaFoldDB" id="A0A097IY78"/>
<dbReference type="EMBL" id="KJ830769">
    <property type="protein sequence ID" value="AIT71662.1"/>
    <property type="molecule type" value="Genomic_DNA"/>
</dbReference>
<name>A0A097IY78_BACFG</name>
<sequence length="148" mass="17401">MAITTISVDTETAAKLDRLAKANKVAKKEYISYALNYFEKYGINPVKHESPAQEMQTLIKRVNQIVAFIRKQEQEVLHPLCEATTVTNAKIENALPDLLTVKRFEGFMDALDESMKWQEQKWDEREKRLEIMYERLSKLFEILEQFEQ</sequence>
<protein>
    <submittedName>
        <fullName evidence="1">BtgA</fullName>
    </submittedName>
</protein>